<protein>
    <submittedName>
        <fullName evidence="2">Uncharacterized protein</fullName>
    </submittedName>
</protein>
<organism evidence="2 3">
    <name type="scientific">Linum trigynum</name>
    <dbReference type="NCBI Taxonomy" id="586398"/>
    <lineage>
        <taxon>Eukaryota</taxon>
        <taxon>Viridiplantae</taxon>
        <taxon>Streptophyta</taxon>
        <taxon>Embryophyta</taxon>
        <taxon>Tracheophyta</taxon>
        <taxon>Spermatophyta</taxon>
        <taxon>Magnoliopsida</taxon>
        <taxon>eudicotyledons</taxon>
        <taxon>Gunneridae</taxon>
        <taxon>Pentapetalae</taxon>
        <taxon>rosids</taxon>
        <taxon>fabids</taxon>
        <taxon>Malpighiales</taxon>
        <taxon>Linaceae</taxon>
        <taxon>Linum</taxon>
    </lineage>
</organism>
<name>A0AAV2CBC3_9ROSI</name>
<reference evidence="2 3" key="1">
    <citation type="submission" date="2024-04" db="EMBL/GenBank/DDBJ databases">
        <authorList>
            <person name="Fracassetti M."/>
        </authorList>
    </citation>
    <scope>NUCLEOTIDE SEQUENCE [LARGE SCALE GENOMIC DNA]</scope>
</reference>
<proteinExistence type="predicted"/>
<evidence type="ECO:0000256" key="1">
    <source>
        <dbReference type="SAM" id="MobiDB-lite"/>
    </source>
</evidence>
<keyword evidence="3" id="KW-1185">Reference proteome</keyword>
<accession>A0AAV2CBC3</accession>
<sequence>MGLAQISPPPPPPRPPPPSHTLFSALPNPKKLKKEARVSIACRPAARRSPPLSSHHDRSRAHAEISLDVAVPSFRARIRSLIESLRMAVMLYSWCWRSKNKTSDFESEPRLDLPNFVLHLKPPPFGSLFSISPALSFLP</sequence>
<feature type="compositionally biased region" description="Pro residues" evidence="1">
    <location>
        <begin position="7"/>
        <end position="19"/>
    </location>
</feature>
<dbReference type="EMBL" id="OZ034813">
    <property type="protein sequence ID" value="CAL1353748.1"/>
    <property type="molecule type" value="Genomic_DNA"/>
</dbReference>
<gene>
    <name evidence="2" type="ORF">LTRI10_LOCUS1622</name>
</gene>
<evidence type="ECO:0000313" key="3">
    <source>
        <dbReference type="Proteomes" id="UP001497516"/>
    </source>
</evidence>
<evidence type="ECO:0000313" key="2">
    <source>
        <dbReference type="EMBL" id="CAL1353748.1"/>
    </source>
</evidence>
<dbReference type="AlphaFoldDB" id="A0AAV2CBC3"/>
<dbReference type="Proteomes" id="UP001497516">
    <property type="component" value="Chromosome 1"/>
</dbReference>
<feature type="region of interest" description="Disordered" evidence="1">
    <location>
        <begin position="1"/>
        <end position="26"/>
    </location>
</feature>